<evidence type="ECO:0000313" key="2">
    <source>
        <dbReference type="EMBL" id="CEO57469.1"/>
    </source>
</evidence>
<dbReference type="InterPro" id="IPR010730">
    <property type="entry name" value="HET"/>
</dbReference>
<dbReference type="PANTHER" id="PTHR33112">
    <property type="entry name" value="DOMAIN PROTEIN, PUTATIVE-RELATED"/>
    <property type="match status" value="1"/>
</dbReference>
<name>A0A0B7KJZ7_BIOOC</name>
<protein>
    <recommendedName>
        <fullName evidence="1">Heterokaryon incompatibility domain-containing protein</fullName>
    </recommendedName>
</protein>
<evidence type="ECO:0000259" key="1">
    <source>
        <dbReference type="Pfam" id="PF06985"/>
    </source>
</evidence>
<dbReference type="PANTHER" id="PTHR33112:SF16">
    <property type="entry name" value="HETEROKARYON INCOMPATIBILITY DOMAIN-CONTAINING PROTEIN"/>
    <property type="match status" value="1"/>
</dbReference>
<organism evidence="2">
    <name type="scientific">Bionectria ochroleuca</name>
    <name type="common">Gliocladium roseum</name>
    <dbReference type="NCBI Taxonomy" id="29856"/>
    <lineage>
        <taxon>Eukaryota</taxon>
        <taxon>Fungi</taxon>
        <taxon>Dikarya</taxon>
        <taxon>Ascomycota</taxon>
        <taxon>Pezizomycotina</taxon>
        <taxon>Sordariomycetes</taxon>
        <taxon>Hypocreomycetidae</taxon>
        <taxon>Hypocreales</taxon>
        <taxon>Bionectriaceae</taxon>
        <taxon>Clonostachys</taxon>
    </lineage>
</organism>
<dbReference type="EMBL" id="CDPU01000103">
    <property type="protein sequence ID" value="CEO57469.1"/>
    <property type="molecule type" value="Genomic_DNA"/>
</dbReference>
<dbReference type="AlphaFoldDB" id="A0A0B7KJZ7"/>
<feature type="non-terminal residue" evidence="2">
    <location>
        <position position="1"/>
    </location>
</feature>
<sequence>TFGSPISLSPSFPARVPRHIFLSICIFINLLPGKFVLAFNSTIKMLCKVCCDTLQWILIPHSIPHVKQVCTIEQFKHDSGFGNIYLPTQEQTALVPVDRPPYLFSHHPTLESFEQSVRNGCSVCTGMDSLENLADDNPMIAASGLYSLFKHQTIRLSPHRVSSSISLYSRNHSTSYHTTLNGWIGPLDNFNVNLSPSTGDETTFRLIEAWLNTCLGSHKECAKAYAFTPPRLLQVDAAGNFRLVLKDDVKPGARYATLTHCYATDDGTTRLIQSTFQQFLSSQPLSILPPSYRDAFTVLQRMGLQYLWIDRLCVLQDSRSDLAAHENARKDIHANSFLGIGAAGSSSPASGLFVERDPECVVANDNQFYTANDGTIIPLSAKSQMQRINFLDEPLSRSASALEARFLTPRMVHFGSKMVFWECYGAIADEVHPRARHINTGSGRESEIDLFGSEIKPLHGIQYTPSKSRTAQILSQWRTIVEQYTQCEMQQQDGGGRLLAHVASEIKGLLEQESVQEVTYLAGMWKNFFPAELLWHSTPNATRRVRDRAPSWSWLSLEAPIRYSTINLEKANASLLCEVINTPCNPDGTICNIVLSGKLAIAIVSPKTVLPVCAETETILETKALKNPDTGASIAEVQDWELIHQLHWLVHFDTKDDIDVGEVFMIPISTEPERRERWWHIRGLALRELDDGSFIRCGYCSLSADSEEQARGLFKEVPDREITII</sequence>
<proteinExistence type="predicted"/>
<gene>
    <name evidence="2" type="ORF">BN869_000013527_1</name>
</gene>
<accession>A0A0B7KJZ7</accession>
<feature type="domain" description="Heterokaryon incompatibility" evidence="1">
    <location>
        <begin position="255"/>
        <end position="394"/>
    </location>
</feature>
<reference evidence="2" key="1">
    <citation type="submission" date="2015-01" db="EMBL/GenBank/DDBJ databases">
        <authorList>
            <person name="Durling Mikael"/>
        </authorList>
    </citation>
    <scope>NUCLEOTIDE SEQUENCE</scope>
</reference>
<dbReference type="Pfam" id="PF06985">
    <property type="entry name" value="HET"/>
    <property type="match status" value="1"/>
</dbReference>